<evidence type="ECO:0000313" key="3">
    <source>
        <dbReference type="Proteomes" id="UP001428817"/>
    </source>
</evidence>
<comment type="caution">
    <text evidence="2">The sequence shown here is derived from an EMBL/GenBank/DDBJ whole genome shotgun (WGS) entry which is preliminary data.</text>
</comment>
<sequence>MADQPNPLIVQPESPGRFEGAGIVSDVADTVQGIRDGDPAGAGLAATGGVLNLIEDTTDPLQALASAGVGWLIEHLAFLREPLEVLTGDAAQIQAHALTWQNVSKHLSETADQREQGLTGLAGWQGVASEAYRSATARQVAEIRDASAASAELSEQIMVNGVLVATERAIIRDTIADWIGKLAVSAVAAGLLALVSAGISVGGWVAQAVIEATRLAAKLTARIAKLYRVLSKAAEGLAKLADRVGRLGQAGPVRRAADATRKAGDEYADTAGRLNRGSERLTELADQGELGNRPKLERPKAPPPPGLAPDAGDAVELGKQANSGDRKLAAAPVAGRE</sequence>
<name>A0ABP9R0D7_9PSEU</name>
<feature type="compositionally biased region" description="Basic and acidic residues" evidence="1">
    <location>
        <begin position="255"/>
        <end position="265"/>
    </location>
</feature>
<proteinExistence type="predicted"/>
<dbReference type="EMBL" id="BAABJP010000043">
    <property type="protein sequence ID" value="GAA5169758.1"/>
    <property type="molecule type" value="Genomic_DNA"/>
</dbReference>
<feature type="region of interest" description="Disordered" evidence="1">
    <location>
        <begin position="251"/>
        <end position="337"/>
    </location>
</feature>
<keyword evidence="3" id="KW-1185">Reference proteome</keyword>
<gene>
    <name evidence="2" type="ORF">GCM10023321_65880</name>
</gene>
<accession>A0ABP9R0D7</accession>
<evidence type="ECO:0008006" key="4">
    <source>
        <dbReference type="Google" id="ProtNLM"/>
    </source>
</evidence>
<dbReference type="RefSeq" id="WP_185066256.1">
    <property type="nucleotide sequence ID" value="NZ_BAABJP010000043.1"/>
</dbReference>
<evidence type="ECO:0000313" key="2">
    <source>
        <dbReference type="EMBL" id="GAA5169758.1"/>
    </source>
</evidence>
<reference evidence="3" key="1">
    <citation type="journal article" date="2019" name="Int. J. Syst. Evol. Microbiol.">
        <title>The Global Catalogue of Microorganisms (GCM) 10K type strain sequencing project: providing services to taxonomists for standard genome sequencing and annotation.</title>
        <authorList>
            <consortium name="The Broad Institute Genomics Platform"/>
            <consortium name="The Broad Institute Genome Sequencing Center for Infectious Disease"/>
            <person name="Wu L."/>
            <person name="Ma J."/>
        </authorList>
    </citation>
    <scope>NUCLEOTIDE SEQUENCE [LARGE SCALE GENOMIC DNA]</scope>
    <source>
        <strain evidence="3">JCM 18303</strain>
    </source>
</reference>
<organism evidence="2 3">
    <name type="scientific">Pseudonocardia eucalypti</name>
    <dbReference type="NCBI Taxonomy" id="648755"/>
    <lineage>
        <taxon>Bacteria</taxon>
        <taxon>Bacillati</taxon>
        <taxon>Actinomycetota</taxon>
        <taxon>Actinomycetes</taxon>
        <taxon>Pseudonocardiales</taxon>
        <taxon>Pseudonocardiaceae</taxon>
        <taxon>Pseudonocardia</taxon>
    </lineage>
</organism>
<evidence type="ECO:0000256" key="1">
    <source>
        <dbReference type="SAM" id="MobiDB-lite"/>
    </source>
</evidence>
<dbReference type="Proteomes" id="UP001428817">
    <property type="component" value="Unassembled WGS sequence"/>
</dbReference>
<protein>
    <recommendedName>
        <fullName evidence="4">WXG100 family type VII secretion target</fullName>
    </recommendedName>
</protein>